<dbReference type="Gene3D" id="2.70.100.10">
    <property type="entry name" value="Glycoside hydrolase, family 7, domain"/>
    <property type="match status" value="1"/>
</dbReference>
<dbReference type="PRINTS" id="PR00734">
    <property type="entry name" value="GLHYDRLASE7"/>
</dbReference>
<dbReference type="PANTHER" id="PTHR33753">
    <property type="entry name" value="1,4-BETA-D-GLUCAN CELLOBIOHYDROLASE B"/>
    <property type="match status" value="1"/>
</dbReference>
<proteinExistence type="inferred from homology"/>
<dbReference type="GO" id="GO:0030248">
    <property type="term" value="F:cellulose binding"/>
    <property type="evidence" value="ECO:0007669"/>
    <property type="project" value="InterPro"/>
</dbReference>
<dbReference type="CDD" id="cd07999">
    <property type="entry name" value="GH7_CBH_EG"/>
    <property type="match status" value="1"/>
</dbReference>
<dbReference type="SUPFAM" id="SSF49899">
    <property type="entry name" value="Concanavalin A-like lectins/glucanases"/>
    <property type="match status" value="1"/>
</dbReference>
<keyword evidence="9 10" id="KW-0624">Polysaccharide degradation</keyword>
<comment type="catalytic activity">
    <reaction evidence="1">
        <text>Hydrolysis of (1-&gt;4)-beta-D-glucosidic linkages in cellulose and cellotetraose, releasing cellobiose from the non-reducing ends of the chains.</text>
        <dbReference type="EC" id="3.2.1.91"/>
    </reaction>
</comment>
<evidence type="ECO:0000256" key="1">
    <source>
        <dbReference type="ARBA" id="ARBA00001641"/>
    </source>
</evidence>
<dbReference type="AlphaFoldDB" id="A0A4Z1GLK0"/>
<dbReference type="EMBL" id="PQXK01000104">
    <property type="protein sequence ID" value="TGO37168.1"/>
    <property type="molecule type" value="Genomic_DNA"/>
</dbReference>
<keyword evidence="3 11" id="KW-0732">Signal</keyword>
<evidence type="ECO:0000256" key="8">
    <source>
        <dbReference type="ARBA" id="ARBA00023295"/>
    </source>
</evidence>
<keyword evidence="6" id="KW-0325">Glycoprotein</keyword>
<evidence type="ECO:0000256" key="5">
    <source>
        <dbReference type="ARBA" id="ARBA00023001"/>
    </source>
</evidence>
<feature type="chain" id="PRO_5021386966" description="Glucanase" evidence="11">
    <location>
        <begin position="19"/>
        <end position="620"/>
    </location>
</feature>
<name>A0A4Z1GLK0_9HELO</name>
<dbReference type="Proteomes" id="UP000297814">
    <property type="component" value="Unassembled WGS sequence"/>
</dbReference>
<gene>
    <name evidence="13" type="ORF">BHYA_0104g00260</name>
</gene>
<comment type="caution">
    <text evidence="13">The sequence shown here is derived from an EMBL/GenBank/DDBJ whole genome shotgun (WGS) entry which is preliminary data.</text>
</comment>
<evidence type="ECO:0000256" key="10">
    <source>
        <dbReference type="RuleBase" id="RU361164"/>
    </source>
</evidence>
<reference evidence="13 14" key="1">
    <citation type="submission" date="2017-12" db="EMBL/GenBank/DDBJ databases">
        <title>Comparative genomics of Botrytis spp.</title>
        <authorList>
            <person name="Valero-Jimenez C.A."/>
            <person name="Tapia P."/>
            <person name="Veloso J."/>
            <person name="Silva-Moreno E."/>
            <person name="Staats M."/>
            <person name="Valdes J.H."/>
            <person name="Van Kan J.A.L."/>
        </authorList>
    </citation>
    <scope>NUCLEOTIDE SEQUENCE [LARGE SCALE GENOMIC DNA]</scope>
    <source>
        <strain evidence="13 14">Bh0001</strain>
    </source>
</reference>
<evidence type="ECO:0000313" key="13">
    <source>
        <dbReference type="EMBL" id="TGO37168.1"/>
    </source>
</evidence>
<evidence type="ECO:0000256" key="6">
    <source>
        <dbReference type="ARBA" id="ARBA00023180"/>
    </source>
</evidence>
<keyword evidence="8 10" id="KW-0326">Glycosidase</keyword>
<evidence type="ECO:0000256" key="7">
    <source>
        <dbReference type="ARBA" id="ARBA00023277"/>
    </source>
</evidence>
<sequence length="620" mass="62265">MYSAAVLATFSFLLGAGAQQVGTLTAETHPALTVHKCAAGGTCTDEADSIVLDANWRWLHSTSGSTNCYTGNTWDATLCPDAATCTANCALDGADYAGTYGITTSGDSLKLSFVTGSNVGSRTYLMDSETTYKEFALLGNEFTFTVDVSKLPCGLNGALYFVPMDADGGMSKYSTNKAGAKYGTGYCDAQCPQDMKFVSGTANVEGWVPDSNSANSGTGKTGSCCSEFDVWEANSMAQALTPHVCTVDSQTACTGDDCVSNTGVCDGDGCDFNPYRMGNTTFYGSGMTIDTTKPFSVVTQFITDDGTEKGTLTEIKRFYVQGDVVYEQPSSDISGVSGNSITDDFCAAQKTAFGDTDYFTQKGGMAAMGKKMADGMVLVLSIWDDYNVNMLWLDSDYPTDKDASAPGVSRGSCATTSGAPATVEAASGSAYVTFSSIKYGPIGSTFKAPAGGSSPVAASSSASVASVSSAAPVVVASSAVAAVVSTSSKAATSAAVVASSAAPVAASSAAVASSAAPVVSSAAVVASSSAAAAPVAASSTKSKCSKVSSTLKTSVAAPATTATSAAVIATSAASSAAAVSSAASSTGSVPLYGNCTGGKTCSEGTCVVQNAYYSQCVASS</sequence>
<dbReference type="InterPro" id="IPR000254">
    <property type="entry name" value="CBD"/>
</dbReference>
<dbReference type="InterPro" id="IPR013320">
    <property type="entry name" value="ConA-like_dom_sf"/>
</dbReference>
<dbReference type="GO" id="GO:0030245">
    <property type="term" value="P:cellulose catabolic process"/>
    <property type="evidence" value="ECO:0007669"/>
    <property type="project" value="UniProtKB-KW"/>
</dbReference>
<dbReference type="EC" id="3.2.1.-" evidence="10"/>
<dbReference type="InterPro" id="IPR037019">
    <property type="entry name" value="Glyco_hydro_7_sf"/>
</dbReference>
<dbReference type="Pfam" id="PF00840">
    <property type="entry name" value="Glyco_hydro_7"/>
    <property type="match status" value="1"/>
</dbReference>
<protein>
    <recommendedName>
        <fullName evidence="10">Glucanase</fullName>
        <ecNumber evidence="10">3.2.1.-</ecNumber>
    </recommendedName>
</protein>
<dbReference type="PANTHER" id="PTHR33753:SF2">
    <property type="entry name" value="GLYCOSIDE HYDROLASE FAMILY 7 PROTEIN"/>
    <property type="match status" value="1"/>
</dbReference>
<evidence type="ECO:0000256" key="9">
    <source>
        <dbReference type="ARBA" id="ARBA00023326"/>
    </source>
</evidence>
<keyword evidence="5 10" id="KW-0136">Cellulose degradation</keyword>
<feature type="domain" description="CBM1" evidence="12">
    <location>
        <begin position="590"/>
        <end position="617"/>
    </location>
</feature>
<dbReference type="GO" id="GO:0005576">
    <property type="term" value="C:extracellular region"/>
    <property type="evidence" value="ECO:0007669"/>
    <property type="project" value="InterPro"/>
</dbReference>
<evidence type="ECO:0000256" key="4">
    <source>
        <dbReference type="ARBA" id="ARBA00022801"/>
    </source>
</evidence>
<accession>A0A4Z1GLK0</accession>
<comment type="similarity">
    <text evidence="2 10">Belongs to the glycosyl hydrolase 7 (cellulase C) family.</text>
</comment>
<evidence type="ECO:0000256" key="11">
    <source>
        <dbReference type="SAM" id="SignalP"/>
    </source>
</evidence>
<evidence type="ECO:0000256" key="2">
    <source>
        <dbReference type="ARBA" id="ARBA00006044"/>
    </source>
</evidence>
<keyword evidence="4 10" id="KW-0378">Hydrolase</keyword>
<evidence type="ECO:0000313" key="14">
    <source>
        <dbReference type="Proteomes" id="UP000297814"/>
    </source>
</evidence>
<dbReference type="SMART" id="SM00236">
    <property type="entry name" value="fCBD"/>
    <property type="match status" value="1"/>
</dbReference>
<dbReference type="GO" id="GO:0016162">
    <property type="term" value="F:cellulose 1,4-beta-cellobiosidase activity"/>
    <property type="evidence" value="ECO:0007669"/>
    <property type="project" value="UniProtKB-EC"/>
</dbReference>
<keyword evidence="14" id="KW-1185">Reference proteome</keyword>
<evidence type="ECO:0000256" key="3">
    <source>
        <dbReference type="ARBA" id="ARBA00022729"/>
    </source>
</evidence>
<feature type="signal peptide" evidence="11">
    <location>
        <begin position="1"/>
        <end position="18"/>
    </location>
</feature>
<keyword evidence="7" id="KW-0119">Carbohydrate metabolism</keyword>
<dbReference type="InterPro" id="IPR001722">
    <property type="entry name" value="Glyco_hydro_7"/>
</dbReference>
<organism evidence="13 14">
    <name type="scientific">Botrytis hyacinthi</name>
    <dbReference type="NCBI Taxonomy" id="278943"/>
    <lineage>
        <taxon>Eukaryota</taxon>
        <taxon>Fungi</taxon>
        <taxon>Dikarya</taxon>
        <taxon>Ascomycota</taxon>
        <taxon>Pezizomycotina</taxon>
        <taxon>Leotiomycetes</taxon>
        <taxon>Helotiales</taxon>
        <taxon>Sclerotiniaceae</taxon>
        <taxon>Botrytis</taxon>
    </lineage>
</organism>
<evidence type="ECO:0000259" key="12">
    <source>
        <dbReference type="SMART" id="SM00236"/>
    </source>
</evidence>
<dbReference type="FunFam" id="2.70.100.10:FF:000001">
    <property type="entry name" value="Glucanase"/>
    <property type="match status" value="1"/>
</dbReference>